<gene>
    <name evidence="2" type="ORF">WKR92_00180</name>
</gene>
<protein>
    <submittedName>
        <fullName evidence="2">Glycerophosphodiester phosphodiesterase family protein</fullName>
    </submittedName>
</protein>
<dbReference type="CDD" id="cd08566">
    <property type="entry name" value="GDPD_AtGDE_like"/>
    <property type="match status" value="1"/>
</dbReference>
<dbReference type="InterPro" id="IPR017946">
    <property type="entry name" value="PLC-like_Pdiesterase_TIM-brl"/>
</dbReference>
<organism evidence="2 3">
    <name type="scientific">Albibacterium profundi</name>
    <dbReference type="NCBI Taxonomy" id="3134906"/>
    <lineage>
        <taxon>Bacteria</taxon>
        <taxon>Pseudomonadati</taxon>
        <taxon>Bacteroidota</taxon>
        <taxon>Sphingobacteriia</taxon>
        <taxon>Sphingobacteriales</taxon>
        <taxon>Sphingobacteriaceae</taxon>
        <taxon>Albibacterium</taxon>
    </lineage>
</organism>
<feature type="domain" description="GP-PDE" evidence="1">
    <location>
        <begin position="54"/>
        <end position="305"/>
    </location>
</feature>
<dbReference type="SUPFAM" id="SSF51695">
    <property type="entry name" value="PLC-like phosphodiesterases"/>
    <property type="match status" value="1"/>
</dbReference>
<dbReference type="EMBL" id="JBBVGT010000001">
    <property type="protein sequence ID" value="MFB5944236.1"/>
    <property type="molecule type" value="Genomic_DNA"/>
</dbReference>
<keyword evidence="3" id="KW-1185">Reference proteome</keyword>
<dbReference type="Pfam" id="PF03009">
    <property type="entry name" value="GDPD"/>
    <property type="match status" value="1"/>
</dbReference>
<sequence>MKKRICLFIGYIAFYLCVIITGKAVAQENANYRVFKDSKALHQFYQRIGEKQPTIIQGHRGTREHGLPENSIAAFEYVLSQMPAIFEIDPRLTKDSVVVVFHDATLERTSNGTGRVEDHTWLELQKLNLKNAAGDVTEYRIPTLSQVLEWARGKTVLILDKKNVPLQIIADLLRKHDANSYVINMVRSTEDALFYYRDEPRRMFSVSIRNPETYFKYINAGIPKEQMFACMGTELSDDMIALTRLLHDEGVSGLIATASSYDKLPTREERAKAYRKIAKLGIDIIESDYPTEVAEALKTNTRTEK</sequence>
<dbReference type="PANTHER" id="PTHR46320:SF1">
    <property type="entry name" value="GLYCEROPHOSPHODIESTER PHOSPHODIESTERASE 1"/>
    <property type="match status" value="1"/>
</dbReference>
<name>A0ABV5C9L6_9SPHI</name>
<evidence type="ECO:0000313" key="3">
    <source>
        <dbReference type="Proteomes" id="UP001580928"/>
    </source>
</evidence>
<proteinExistence type="predicted"/>
<comment type="caution">
    <text evidence="2">The sequence shown here is derived from an EMBL/GenBank/DDBJ whole genome shotgun (WGS) entry which is preliminary data.</text>
</comment>
<dbReference type="PROSITE" id="PS51704">
    <property type="entry name" value="GP_PDE"/>
    <property type="match status" value="1"/>
</dbReference>
<evidence type="ECO:0000313" key="2">
    <source>
        <dbReference type="EMBL" id="MFB5944236.1"/>
    </source>
</evidence>
<dbReference type="RefSeq" id="WP_375555820.1">
    <property type="nucleotide sequence ID" value="NZ_JBBVGT010000001.1"/>
</dbReference>
<reference evidence="2 3" key="1">
    <citation type="submission" date="2024-04" db="EMBL/GenBank/DDBJ databases">
        <title>Albibacterium profundi sp. nov., isolated from sediment of the Challenger Deep of Mariana Trench.</title>
        <authorList>
            <person name="Wang Y."/>
        </authorList>
    </citation>
    <scope>NUCLEOTIDE SEQUENCE [LARGE SCALE GENOMIC DNA]</scope>
    <source>
        <strain evidence="2 3">RHL897</strain>
    </source>
</reference>
<evidence type="ECO:0000259" key="1">
    <source>
        <dbReference type="PROSITE" id="PS51704"/>
    </source>
</evidence>
<accession>A0ABV5C9L6</accession>
<dbReference type="Proteomes" id="UP001580928">
    <property type="component" value="Unassembled WGS sequence"/>
</dbReference>
<dbReference type="InterPro" id="IPR030395">
    <property type="entry name" value="GP_PDE_dom"/>
</dbReference>
<dbReference type="Gene3D" id="3.20.20.190">
    <property type="entry name" value="Phosphatidylinositol (PI) phosphodiesterase"/>
    <property type="match status" value="1"/>
</dbReference>
<dbReference type="PANTHER" id="PTHR46320">
    <property type="entry name" value="GLYCEROPHOSPHODIESTER PHOSPHODIESTERASE 1"/>
    <property type="match status" value="1"/>
</dbReference>